<evidence type="ECO:0000256" key="1">
    <source>
        <dbReference type="SAM" id="MobiDB-lite"/>
    </source>
</evidence>
<proteinExistence type="predicted"/>
<evidence type="ECO:0000256" key="2">
    <source>
        <dbReference type="SAM" id="Phobius"/>
    </source>
</evidence>
<protein>
    <submittedName>
        <fullName evidence="4">Uncharacterized protein</fullName>
    </submittedName>
</protein>
<keyword evidence="2" id="KW-0472">Membrane</keyword>
<evidence type="ECO:0000313" key="3">
    <source>
        <dbReference type="Proteomes" id="UP000887565"/>
    </source>
</evidence>
<dbReference type="WBParaSite" id="nRc.2.0.1.t20019-RA">
    <property type="protein sequence ID" value="nRc.2.0.1.t20019-RA"/>
    <property type="gene ID" value="nRc.2.0.1.g20019"/>
</dbReference>
<keyword evidence="2" id="KW-0812">Transmembrane</keyword>
<sequence>MRVLKATVFTMWALDVWKLTLKFPAALQFFNNPVTSFLQLEILAYAALDVFYLILLFLALGLYSFAPEVYNAPALFPYESLDAAQIDNLAETLIPAFHNITLTDILLTNIVDKIYPTISQITLPVITRDEVLSTYKFFMFDCISSDHGWSFCLGTVPNGFRNVKPLMPMTHPKLLMAPKVSKKKKKKQKDEWNKSPEVSDDEDPFLKPRSMFDNPGRLQAAITSAMKSRLKD</sequence>
<dbReference type="AlphaFoldDB" id="A0A915J1P1"/>
<reference evidence="4" key="1">
    <citation type="submission" date="2022-11" db="UniProtKB">
        <authorList>
            <consortium name="WormBaseParasite"/>
        </authorList>
    </citation>
    <scope>IDENTIFICATION</scope>
</reference>
<feature type="region of interest" description="Disordered" evidence="1">
    <location>
        <begin position="178"/>
        <end position="217"/>
    </location>
</feature>
<name>A0A915J1P1_ROMCU</name>
<keyword evidence="2" id="KW-1133">Transmembrane helix</keyword>
<accession>A0A915J1P1</accession>
<feature type="transmembrane region" description="Helical" evidence="2">
    <location>
        <begin position="42"/>
        <end position="66"/>
    </location>
</feature>
<keyword evidence="3" id="KW-1185">Reference proteome</keyword>
<dbReference type="Proteomes" id="UP000887565">
    <property type="component" value="Unplaced"/>
</dbReference>
<organism evidence="3 4">
    <name type="scientific">Romanomermis culicivorax</name>
    <name type="common">Nematode worm</name>
    <dbReference type="NCBI Taxonomy" id="13658"/>
    <lineage>
        <taxon>Eukaryota</taxon>
        <taxon>Metazoa</taxon>
        <taxon>Ecdysozoa</taxon>
        <taxon>Nematoda</taxon>
        <taxon>Enoplea</taxon>
        <taxon>Dorylaimia</taxon>
        <taxon>Mermithida</taxon>
        <taxon>Mermithoidea</taxon>
        <taxon>Mermithidae</taxon>
        <taxon>Romanomermis</taxon>
    </lineage>
</organism>
<evidence type="ECO:0000313" key="4">
    <source>
        <dbReference type="WBParaSite" id="nRc.2.0.1.t20019-RA"/>
    </source>
</evidence>